<keyword evidence="2" id="KW-0597">Phosphoprotein</keyword>
<dbReference type="SUPFAM" id="SSF69012">
    <property type="entry name" value="alpha-ketoacid dehydrogenase kinase, N-terminal domain"/>
    <property type="match status" value="1"/>
</dbReference>
<dbReference type="Pfam" id="PF02518">
    <property type="entry name" value="HATPase_c"/>
    <property type="match status" value="1"/>
</dbReference>
<keyword evidence="7 8" id="KW-0496">Mitochondrion</keyword>
<dbReference type="InterPro" id="IPR039028">
    <property type="entry name" value="BCKD/PDK"/>
</dbReference>
<evidence type="ECO:0000256" key="3">
    <source>
        <dbReference type="ARBA" id="ARBA00022679"/>
    </source>
</evidence>
<gene>
    <name evidence="10" type="ORF">M407DRAFT_221844</name>
</gene>
<proteinExistence type="inferred from homology"/>
<protein>
    <recommendedName>
        <fullName evidence="8">Protein-serine/threonine kinase</fullName>
        <ecNumber evidence="8">2.7.11.-</ecNumber>
    </recommendedName>
</protein>
<dbReference type="InterPro" id="IPR036784">
    <property type="entry name" value="AK/P_DHK_N_sf"/>
</dbReference>
<dbReference type="Pfam" id="PF10436">
    <property type="entry name" value="BCDHK_Adom3"/>
    <property type="match status" value="1"/>
</dbReference>
<accession>A0A0C3Q895</accession>
<dbReference type="EMBL" id="KN823197">
    <property type="protein sequence ID" value="KIO19914.1"/>
    <property type="molecule type" value="Genomic_DNA"/>
</dbReference>
<dbReference type="PANTHER" id="PTHR11947:SF20">
    <property type="entry name" value="[3-METHYL-2-OXOBUTANOATE DEHYDROGENASE [LIPOAMIDE]] KINASE, MITOCHONDRIAL"/>
    <property type="match status" value="1"/>
</dbReference>
<evidence type="ECO:0000256" key="4">
    <source>
        <dbReference type="ARBA" id="ARBA00022741"/>
    </source>
</evidence>
<dbReference type="Gene3D" id="3.30.565.10">
    <property type="entry name" value="Histidine kinase-like ATPase, C-terminal domain"/>
    <property type="match status" value="1"/>
</dbReference>
<dbReference type="GO" id="GO:0005524">
    <property type="term" value="F:ATP binding"/>
    <property type="evidence" value="ECO:0007669"/>
    <property type="project" value="UniProtKB-UniRule"/>
</dbReference>
<comment type="subcellular location">
    <subcellularLocation>
        <location evidence="8">Mitochondrion matrix</location>
    </subcellularLocation>
</comment>
<reference evidence="10 11" key="1">
    <citation type="submission" date="2014-04" db="EMBL/GenBank/DDBJ databases">
        <authorList>
            <consortium name="DOE Joint Genome Institute"/>
            <person name="Kuo A."/>
            <person name="Girlanda M."/>
            <person name="Perotto S."/>
            <person name="Kohler A."/>
            <person name="Nagy L.G."/>
            <person name="Floudas D."/>
            <person name="Copeland A."/>
            <person name="Barry K.W."/>
            <person name="Cichocki N."/>
            <person name="Veneault-Fourrey C."/>
            <person name="LaButti K."/>
            <person name="Lindquist E.A."/>
            <person name="Lipzen A."/>
            <person name="Lundell T."/>
            <person name="Morin E."/>
            <person name="Murat C."/>
            <person name="Sun H."/>
            <person name="Tunlid A."/>
            <person name="Henrissat B."/>
            <person name="Grigoriev I.V."/>
            <person name="Hibbett D.S."/>
            <person name="Martin F."/>
            <person name="Nordberg H.P."/>
            <person name="Cantor M.N."/>
            <person name="Hua S.X."/>
        </authorList>
    </citation>
    <scope>NUCLEOTIDE SEQUENCE [LARGE SCALE GENOMIC DNA]</scope>
    <source>
        <strain evidence="10 11">MUT 4182</strain>
    </source>
</reference>
<keyword evidence="5 8" id="KW-0418">Kinase</keyword>
<evidence type="ECO:0000259" key="9">
    <source>
        <dbReference type="SMART" id="SM00387"/>
    </source>
</evidence>
<dbReference type="InterPro" id="IPR036890">
    <property type="entry name" value="HATPase_C_sf"/>
</dbReference>
<evidence type="ECO:0000256" key="5">
    <source>
        <dbReference type="ARBA" id="ARBA00022777"/>
    </source>
</evidence>
<keyword evidence="6 8" id="KW-0067">ATP-binding</keyword>
<feature type="domain" description="Histidine kinase/HSP90-like ATPase" evidence="9">
    <location>
        <begin position="261"/>
        <end position="414"/>
    </location>
</feature>
<dbReference type="PANTHER" id="PTHR11947">
    <property type="entry name" value="PYRUVATE DEHYDROGENASE KINASE"/>
    <property type="match status" value="1"/>
</dbReference>
<evidence type="ECO:0000256" key="7">
    <source>
        <dbReference type="ARBA" id="ARBA00023128"/>
    </source>
</evidence>
<keyword evidence="11" id="KW-1185">Reference proteome</keyword>
<dbReference type="SMART" id="SM00387">
    <property type="entry name" value="HATPase_c"/>
    <property type="match status" value="1"/>
</dbReference>
<dbReference type="GO" id="GO:0010906">
    <property type="term" value="P:regulation of glucose metabolic process"/>
    <property type="evidence" value="ECO:0007669"/>
    <property type="project" value="TreeGrafter"/>
</dbReference>
<dbReference type="OrthoDB" id="3264224at2759"/>
<evidence type="ECO:0000256" key="6">
    <source>
        <dbReference type="ARBA" id="ARBA00022840"/>
    </source>
</evidence>
<dbReference type="GO" id="GO:0005759">
    <property type="term" value="C:mitochondrial matrix"/>
    <property type="evidence" value="ECO:0007669"/>
    <property type="project" value="UniProtKB-SubCell"/>
</dbReference>
<evidence type="ECO:0000313" key="11">
    <source>
        <dbReference type="Proteomes" id="UP000054248"/>
    </source>
</evidence>
<dbReference type="AlphaFoldDB" id="A0A0C3Q895"/>
<dbReference type="EC" id="2.7.11.-" evidence="8"/>
<comment type="similarity">
    <text evidence="1 8">Belongs to the PDK/BCKDK protein kinase family.</text>
</comment>
<evidence type="ECO:0000256" key="1">
    <source>
        <dbReference type="ARBA" id="ARBA00006155"/>
    </source>
</evidence>
<dbReference type="STRING" id="1051891.A0A0C3Q895"/>
<dbReference type="InterPro" id="IPR003594">
    <property type="entry name" value="HATPase_dom"/>
</dbReference>
<dbReference type="Proteomes" id="UP000054248">
    <property type="component" value="Unassembled WGS sequence"/>
</dbReference>
<evidence type="ECO:0000256" key="8">
    <source>
        <dbReference type="RuleBase" id="RU366032"/>
    </source>
</evidence>
<organism evidence="10 11">
    <name type="scientific">Tulasnella calospora MUT 4182</name>
    <dbReference type="NCBI Taxonomy" id="1051891"/>
    <lineage>
        <taxon>Eukaryota</taxon>
        <taxon>Fungi</taxon>
        <taxon>Dikarya</taxon>
        <taxon>Basidiomycota</taxon>
        <taxon>Agaricomycotina</taxon>
        <taxon>Agaricomycetes</taxon>
        <taxon>Cantharellales</taxon>
        <taxon>Tulasnellaceae</taxon>
        <taxon>Tulasnella</taxon>
    </lineage>
</organism>
<keyword evidence="3 8" id="KW-0808">Transferase</keyword>
<dbReference type="GO" id="GO:0004740">
    <property type="term" value="F:pyruvate dehydrogenase (acetyl-transferring) kinase activity"/>
    <property type="evidence" value="ECO:0007669"/>
    <property type="project" value="TreeGrafter"/>
</dbReference>
<dbReference type="HOGENOM" id="CLU_023861_4_1_1"/>
<keyword evidence="4 8" id="KW-0547">Nucleotide-binding</keyword>
<evidence type="ECO:0000313" key="10">
    <source>
        <dbReference type="EMBL" id="KIO19914.1"/>
    </source>
</evidence>
<name>A0A0C3Q895_9AGAM</name>
<reference evidence="11" key="2">
    <citation type="submission" date="2015-01" db="EMBL/GenBank/DDBJ databases">
        <title>Evolutionary Origins and Diversification of the Mycorrhizal Mutualists.</title>
        <authorList>
            <consortium name="DOE Joint Genome Institute"/>
            <consortium name="Mycorrhizal Genomics Consortium"/>
            <person name="Kohler A."/>
            <person name="Kuo A."/>
            <person name="Nagy L.G."/>
            <person name="Floudas D."/>
            <person name="Copeland A."/>
            <person name="Barry K.W."/>
            <person name="Cichocki N."/>
            <person name="Veneault-Fourrey C."/>
            <person name="LaButti K."/>
            <person name="Lindquist E.A."/>
            <person name="Lipzen A."/>
            <person name="Lundell T."/>
            <person name="Morin E."/>
            <person name="Murat C."/>
            <person name="Riley R."/>
            <person name="Ohm R."/>
            <person name="Sun H."/>
            <person name="Tunlid A."/>
            <person name="Henrissat B."/>
            <person name="Grigoriev I.V."/>
            <person name="Hibbett D.S."/>
            <person name="Martin F."/>
        </authorList>
    </citation>
    <scope>NUCLEOTIDE SEQUENCE [LARGE SCALE GENOMIC DNA]</scope>
    <source>
        <strain evidence="11">MUT 4182</strain>
    </source>
</reference>
<dbReference type="Gene3D" id="1.20.140.20">
    <property type="entry name" value="Alpha-ketoacid/pyruvate dehydrogenase kinase, N-terminal domain"/>
    <property type="match status" value="1"/>
</dbReference>
<evidence type="ECO:0000256" key="2">
    <source>
        <dbReference type="ARBA" id="ARBA00022553"/>
    </source>
</evidence>
<dbReference type="SUPFAM" id="SSF55874">
    <property type="entry name" value="ATPase domain of HSP90 chaperone/DNA topoisomerase II/histidine kinase"/>
    <property type="match status" value="1"/>
</dbReference>
<sequence length="423" mass="46059">MSATLGRRTFGPMAHGRCFRTVRLSSTATGSFHRRTPLPPSEETLTLLQTYENLSPQPVPLRTVISFGEQLSPDSVVASAHFTLTEIPKRLAQRVRSLDCLPFIVGTNPFIARIHELYQRSFSALATYPAPTNIEENRAFTRRLESLVDAHSDDIPILAKGFRESARYITPAATSAFLDEIIRSRIAVRLIAEQHIAVSHALETPQEGGSVTRELGIVNKKTSPKELINMCARFVTELSDATLGTSPRLVLEGDLDATFPYVPVHLEYILTEVLKNSYRATVEHHHDDPGPLPPVVVTIASSLLPPSPQRPAYMSIRIRDQGGGVSPANMKNIFSYAFTTADSKGALSPTGDDGLDGEITGKGLQTGLGSIAGLGYGLPLARLYASYFGGGSGLELVPLYRFGTDVFIKLRVLDMKGGEEVMI</sequence>
<dbReference type="InterPro" id="IPR018955">
    <property type="entry name" value="BCDHK/PDK_N"/>
</dbReference>